<feature type="domain" description="Major facilitator superfamily (MFS) profile" evidence="12">
    <location>
        <begin position="17"/>
        <end position="423"/>
    </location>
</feature>
<dbReference type="PANTHER" id="PTHR43702:SF3">
    <property type="entry name" value="PROTEIN TSGA"/>
    <property type="match status" value="1"/>
</dbReference>
<dbReference type="InterPro" id="IPR011701">
    <property type="entry name" value="MFS"/>
</dbReference>
<dbReference type="CDD" id="cd17394">
    <property type="entry name" value="MFS_FucP_like"/>
    <property type="match status" value="1"/>
</dbReference>
<sequence length="423" mass="44628">MNPQHGQASTPSSNRSALIALTVLFFMWGLITSLNDILIPHLKALFTLNYMQAMLVQFCFFMAYFVMSFPAGVVVEKIGYKGGILMGLLIAASGCLMFYPAAGMKSYPLFLGALFVLASGIAFLQVAANPFVTALGSPETASSRLNLTQAFNSLGTTVGPALGAAFILAVAVKSAPELQALSATELAAYEQAQLNAVQHPYLVLAAVLGAIAVFIAVFRLPRGTGEAGADDGDALPARRSIWQYPHLVLGALGIFAYVGAEVSIGSLLVAVMGQPSIAGLPPEVAGRYLSIYWGCAMVGRFVGSALMQRIPATRLLAFNALFNIALLALAILLQGRLAMWAMLSIGLFNSIMFPTIFSLAVARLGRFTSEGSGMLCMAIVGGAVVPLLQGWGADSFGLMPSFIIPALCYLYIAWYGSAGARPR</sequence>
<protein>
    <submittedName>
        <fullName evidence="13">Sugar MFS transporter</fullName>
    </submittedName>
</protein>
<proteinExistence type="inferred from homology"/>
<evidence type="ECO:0000259" key="12">
    <source>
        <dbReference type="PROSITE" id="PS50850"/>
    </source>
</evidence>
<evidence type="ECO:0000256" key="10">
    <source>
        <dbReference type="ARBA" id="ARBA00023136"/>
    </source>
</evidence>
<dbReference type="PANTHER" id="PTHR43702">
    <property type="entry name" value="L-FUCOSE-PROTON SYMPORTER"/>
    <property type="match status" value="1"/>
</dbReference>
<dbReference type="NCBIfam" id="TIGR01272">
    <property type="entry name" value="gluP"/>
    <property type="match status" value="1"/>
</dbReference>
<evidence type="ECO:0000256" key="1">
    <source>
        <dbReference type="ARBA" id="ARBA00003321"/>
    </source>
</evidence>
<feature type="transmembrane region" description="Helical" evidence="11">
    <location>
        <begin position="201"/>
        <end position="220"/>
    </location>
</feature>
<evidence type="ECO:0000313" key="14">
    <source>
        <dbReference type="Proteomes" id="UP001548590"/>
    </source>
</evidence>
<feature type="transmembrane region" description="Helical" evidence="11">
    <location>
        <begin position="247"/>
        <end position="273"/>
    </location>
</feature>
<evidence type="ECO:0000256" key="11">
    <source>
        <dbReference type="SAM" id="Phobius"/>
    </source>
</evidence>
<dbReference type="Proteomes" id="UP001548590">
    <property type="component" value="Unassembled WGS sequence"/>
</dbReference>
<keyword evidence="14" id="KW-1185">Reference proteome</keyword>
<comment type="similarity">
    <text evidence="3">Belongs to the major facilitator superfamily. FHS transporter (TC 2.A.1.7) family.</text>
</comment>
<dbReference type="Pfam" id="PF07690">
    <property type="entry name" value="MFS_1"/>
    <property type="match status" value="1"/>
</dbReference>
<keyword evidence="6" id="KW-0997">Cell inner membrane</keyword>
<keyword evidence="5" id="KW-1003">Cell membrane</keyword>
<dbReference type="InterPro" id="IPR020846">
    <property type="entry name" value="MFS_dom"/>
</dbReference>
<evidence type="ECO:0000313" key="13">
    <source>
        <dbReference type="EMBL" id="MET1490148.1"/>
    </source>
</evidence>
<keyword evidence="10 11" id="KW-0472">Membrane</keyword>
<feature type="transmembrane region" description="Helical" evidence="11">
    <location>
        <begin position="339"/>
        <end position="362"/>
    </location>
</feature>
<evidence type="ECO:0000256" key="9">
    <source>
        <dbReference type="ARBA" id="ARBA00022989"/>
    </source>
</evidence>
<feature type="transmembrane region" description="Helical" evidence="11">
    <location>
        <begin position="398"/>
        <end position="417"/>
    </location>
</feature>
<comment type="subcellular location">
    <subcellularLocation>
        <location evidence="2">Cell inner membrane</location>
        <topology evidence="2">Multi-pass membrane protein</topology>
    </subcellularLocation>
</comment>
<feature type="transmembrane region" description="Helical" evidence="11">
    <location>
        <begin position="374"/>
        <end position="392"/>
    </location>
</feature>
<comment type="function">
    <text evidence="1">Intake of glucose and galactose.</text>
</comment>
<dbReference type="Gene3D" id="1.20.1250.20">
    <property type="entry name" value="MFS general substrate transporter like domains"/>
    <property type="match status" value="2"/>
</dbReference>
<organism evidence="13 14">
    <name type="scientific">Uliginosibacterium paludis</name>
    <dbReference type="NCBI Taxonomy" id="1615952"/>
    <lineage>
        <taxon>Bacteria</taxon>
        <taxon>Pseudomonadati</taxon>
        <taxon>Pseudomonadota</taxon>
        <taxon>Betaproteobacteria</taxon>
        <taxon>Rhodocyclales</taxon>
        <taxon>Zoogloeaceae</taxon>
        <taxon>Uliginosibacterium</taxon>
    </lineage>
</organism>
<feature type="transmembrane region" description="Helical" evidence="11">
    <location>
        <begin position="54"/>
        <end position="75"/>
    </location>
</feature>
<keyword evidence="9 11" id="KW-1133">Transmembrane helix</keyword>
<reference evidence="13 14" key="1">
    <citation type="submission" date="2024-07" db="EMBL/GenBank/DDBJ databases">
        <title>Uliginosibacterium paludis KCTC:42655.</title>
        <authorList>
            <person name="Kim M.K."/>
        </authorList>
    </citation>
    <scope>NUCLEOTIDE SEQUENCE [LARGE SCALE GENOMIC DNA]</scope>
    <source>
        <strain evidence="13 14">KCTC 42655</strain>
    </source>
</reference>
<feature type="transmembrane region" description="Helical" evidence="11">
    <location>
        <begin position="285"/>
        <end position="303"/>
    </location>
</feature>
<comment type="caution">
    <text evidence="13">The sequence shown here is derived from an EMBL/GenBank/DDBJ whole genome shotgun (WGS) entry which is preliminary data.</text>
</comment>
<evidence type="ECO:0000256" key="3">
    <source>
        <dbReference type="ARBA" id="ARBA00009120"/>
    </source>
</evidence>
<gene>
    <name evidence="13" type="ORF">ABVT11_09940</name>
</gene>
<feature type="transmembrane region" description="Helical" evidence="11">
    <location>
        <begin position="16"/>
        <end position="34"/>
    </location>
</feature>
<evidence type="ECO:0000256" key="2">
    <source>
        <dbReference type="ARBA" id="ARBA00004429"/>
    </source>
</evidence>
<name>A0ABV2CQQ3_9RHOO</name>
<keyword evidence="8 11" id="KW-0812">Transmembrane</keyword>
<feature type="transmembrane region" description="Helical" evidence="11">
    <location>
        <begin position="82"/>
        <end position="101"/>
    </location>
</feature>
<feature type="transmembrane region" description="Helical" evidence="11">
    <location>
        <begin position="107"/>
        <end position="129"/>
    </location>
</feature>
<accession>A0ABV2CQQ3</accession>
<dbReference type="EMBL" id="JBEWLZ010000004">
    <property type="protein sequence ID" value="MET1490148.1"/>
    <property type="molecule type" value="Genomic_DNA"/>
</dbReference>
<dbReference type="RefSeq" id="WP_345923674.1">
    <property type="nucleotide sequence ID" value="NZ_JBDIVF010000001.1"/>
</dbReference>
<dbReference type="SUPFAM" id="SSF103473">
    <property type="entry name" value="MFS general substrate transporter"/>
    <property type="match status" value="1"/>
</dbReference>
<evidence type="ECO:0000256" key="5">
    <source>
        <dbReference type="ARBA" id="ARBA00022475"/>
    </source>
</evidence>
<evidence type="ECO:0000256" key="8">
    <source>
        <dbReference type="ARBA" id="ARBA00022692"/>
    </source>
</evidence>
<dbReference type="PROSITE" id="PS50850">
    <property type="entry name" value="MFS"/>
    <property type="match status" value="1"/>
</dbReference>
<dbReference type="InterPro" id="IPR050375">
    <property type="entry name" value="MFS_TsgA-like"/>
</dbReference>
<evidence type="ECO:0000256" key="7">
    <source>
        <dbReference type="ARBA" id="ARBA00022597"/>
    </source>
</evidence>
<keyword evidence="7" id="KW-0762">Sugar transport</keyword>
<feature type="transmembrane region" description="Helical" evidence="11">
    <location>
        <begin position="315"/>
        <end position="333"/>
    </location>
</feature>
<keyword evidence="4" id="KW-0813">Transport</keyword>
<evidence type="ECO:0000256" key="4">
    <source>
        <dbReference type="ARBA" id="ARBA00022448"/>
    </source>
</evidence>
<evidence type="ECO:0000256" key="6">
    <source>
        <dbReference type="ARBA" id="ARBA00022519"/>
    </source>
</evidence>
<dbReference type="InterPro" id="IPR036259">
    <property type="entry name" value="MFS_trans_sf"/>
</dbReference>
<feature type="transmembrane region" description="Helical" evidence="11">
    <location>
        <begin position="150"/>
        <end position="172"/>
    </location>
</feature>
<dbReference type="InterPro" id="IPR005964">
    <property type="entry name" value="Glc/Gal_transptr_bac"/>
</dbReference>